<gene>
    <name evidence="1" type="ORF">CIRG_03485</name>
</gene>
<evidence type="ECO:0000313" key="1">
    <source>
        <dbReference type="EMBL" id="KMP03793.1"/>
    </source>
</evidence>
<accession>A0A0J6YAI2</accession>
<reference evidence="2" key="1">
    <citation type="journal article" date="2010" name="Genome Res.">
        <title>Population genomic sequencing of Coccidioides fungi reveals recent hybridization and transposon control.</title>
        <authorList>
            <person name="Neafsey D.E."/>
            <person name="Barker B.M."/>
            <person name="Sharpton T.J."/>
            <person name="Stajich J.E."/>
            <person name="Park D.J."/>
            <person name="Whiston E."/>
            <person name="Hung C.-Y."/>
            <person name="McMahan C."/>
            <person name="White J."/>
            <person name="Sykes S."/>
            <person name="Heiman D."/>
            <person name="Young S."/>
            <person name="Zeng Q."/>
            <person name="Abouelleil A."/>
            <person name="Aftuck L."/>
            <person name="Bessette D."/>
            <person name="Brown A."/>
            <person name="FitzGerald M."/>
            <person name="Lui A."/>
            <person name="Macdonald J.P."/>
            <person name="Priest M."/>
            <person name="Orbach M.J."/>
            <person name="Galgiani J.N."/>
            <person name="Kirkland T.N."/>
            <person name="Cole G.T."/>
            <person name="Birren B.W."/>
            <person name="Henn M.R."/>
            <person name="Taylor J.W."/>
            <person name="Rounsley S.D."/>
        </authorList>
    </citation>
    <scope>NUCLEOTIDE SEQUENCE [LARGE SCALE GENOMIC DNA]</scope>
    <source>
        <strain evidence="2">RMSCC 2394</strain>
    </source>
</reference>
<name>A0A0J6YAI2_COCIT</name>
<proteinExistence type="predicted"/>
<protein>
    <submittedName>
        <fullName evidence="1">Uncharacterized protein</fullName>
    </submittedName>
</protein>
<dbReference type="AlphaFoldDB" id="A0A0J6YAI2"/>
<dbReference type="Proteomes" id="UP000054565">
    <property type="component" value="Unassembled WGS sequence"/>
</dbReference>
<dbReference type="EMBL" id="DS028094">
    <property type="protein sequence ID" value="KMP03793.1"/>
    <property type="molecule type" value="Genomic_DNA"/>
</dbReference>
<organism evidence="1 2">
    <name type="scientific">Coccidioides immitis RMSCC 2394</name>
    <dbReference type="NCBI Taxonomy" id="404692"/>
    <lineage>
        <taxon>Eukaryota</taxon>
        <taxon>Fungi</taxon>
        <taxon>Dikarya</taxon>
        <taxon>Ascomycota</taxon>
        <taxon>Pezizomycotina</taxon>
        <taxon>Eurotiomycetes</taxon>
        <taxon>Eurotiomycetidae</taxon>
        <taxon>Onygenales</taxon>
        <taxon>Onygenaceae</taxon>
        <taxon>Coccidioides</taxon>
    </lineage>
</organism>
<sequence>MAVPLDNYLSRSLAWSCASLSRALRGTPTTPALAPDEYLRANPRVTPQIRIQPCEWPSMSCVLSSNCSKSRLAYPLSCLAGVHHLFLRSSDTPRRLHGSRKPHSPLTASDDALCSSQLDHGVLLRGTVRVRCALKRRGVARCNDSTRRRDLKRGEMRLDSLVCDDTSHEMRSKAVFTFNVVSRCEVRHW</sequence>
<evidence type="ECO:0000313" key="2">
    <source>
        <dbReference type="Proteomes" id="UP000054565"/>
    </source>
</evidence>